<sequence>MKRLVLAALLLTSCGKTPAPQESPLATITEKATALQPELISIRRDLHRHPELSGTERRTAGVVAERLTALGLEVRTGIGGHGVVGILRGGRPGPVVAYRADMDAVVGQEPPGREYGSTVPGVQHVCGHDLHTAIGIGVASILSSLREQMPGTAVFLFQPAEENIQGAQAMIRDGALVDPRPDVIYALHSFPFRVGTVAQGAVFAGLDQFTLELTGEHATSAVAQRLQARLSEFGTVAPLKQAEQVAPYLADIQKPGGPYSTAIYMNVKISPSDVPTRFLVRGTVKASSDSMYPQLRQSVKEAVERELGATGYQLSFRDAPFPSMSSDPQVTAGAAPTLAEAVGEGNVLTLHATHIYSGEDFALFLQQLPGTMFLLGVANPARGILGAPHFPDFDADEESILIGTKAMSSVLWQRLSQS</sequence>
<comment type="caution">
    <text evidence="2">The sequence shown here is derived from an EMBL/GenBank/DDBJ whole genome shotgun (WGS) entry which is preliminary data.</text>
</comment>
<dbReference type="InterPro" id="IPR002933">
    <property type="entry name" value="Peptidase_M20"/>
</dbReference>
<protein>
    <submittedName>
        <fullName evidence="2">M20 family metallopeptidase</fullName>
    </submittedName>
</protein>
<dbReference type="NCBIfam" id="TIGR01891">
    <property type="entry name" value="amidohydrolases"/>
    <property type="match status" value="1"/>
</dbReference>
<dbReference type="Pfam" id="PF01546">
    <property type="entry name" value="Peptidase_M20"/>
    <property type="match status" value="1"/>
</dbReference>
<gene>
    <name evidence="2" type="ORF">SYV04_24555</name>
</gene>
<keyword evidence="1" id="KW-0378">Hydrolase</keyword>
<evidence type="ECO:0000256" key="1">
    <source>
        <dbReference type="ARBA" id="ARBA00022801"/>
    </source>
</evidence>
<dbReference type="EMBL" id="JAXIVS010000008">
    <property type="protein sequence ID" value="MDY7229587.1"/>
    <property type="molecule type" value="Genomic_DNA"/>
</dbReference>
<keyword evidence="3" id="KW-1185">Reference proteome</keyword>
<evidence type="ECO:0000313" key="3">
    <source>
        <dbReference type="Proteomes" id="UP001291309"/>
    </source>
</evidence>
<dbReference type="Gene3D" id="3.40.630.10">
    <property type="entry name" value="Zn peptidases"/>
    <property type="match status" value="2"/>
</dbReference>
<dbReference type="PANTHER" id="PTHR11014">
    <property type="entry name" value="PEPTIDASE M20 FAMILY MEMBER"/>
    <property type="match status" value="1"/>
</dbReference>
<dbReference type="SUPFAM" id="SSF53187">
    <property type="entry name" value="Zn-dependent exopeptidases"/>
    <property type="match status" value="1"/>
</dbReference>
<dbReference type="Proteomes" id="UP001291309">
    <property type="component" value="Unassembled WGS sequence"/>
</dbReference>
<dbReference type="InterPro" id="IPR017439">
    <property type="entry name" value="Amidohydrolase"/>
</dbReference>
<proteinExistence type="predicted"/>
<name>A0ABU5H9Z0_9BACT</name>
<dbReference type="PANTHER" id="PTHR11014:SF63">
    <property type="entry name" value="METALLOPEPTIDASE, PUTATIVE (AFU_ORTHOLOGUE AFUA_6G09600)-RELATED"/>
    <property type="match status" value="1"/>
</dbReference>
<accession>A0ABU5H9Z0</accession>
<dbReference type="RefSeq" id="WP_321548307.1">
    <property type="nucleotide sequence ID" value="NZ_JAXIVS010000008.1"/>
</dbReference>
<reference evidence="2 3" key="1">
    <citation type="submission" date="2023-12" db="EMBL/GenBank/DDBJ databases">
        <title>the genome sequence of Hyalangium sp. s54d21.</title>
        <authorList>
            <person name="Zhang X."/>
        </authorList>
    </citation>
    <scope>NUCLEOTIDE SEQUENCE [LARGE SCALE GENOMIC DNA]</scope>
    <source>
        <strain evidence="3">s54d21</strain>
    </source>
</reference>
<organism evidence="2 3">
    <name type="scientific">Hyalangium rubrum</name>
    <dbReference type="NCBI Taxonomy" id="3103134"/>
    <lineage>
        <taxon>Bacteria</taxon>
        <taxon>Pseudomonadati</taxon>
        <taxon>Myxococcota</taxon>
        <taxon>Myxococcia</taxon>
        <taxon>Myxococcales</taxon>
        <taxon>Cystobacterineae</taxon>
        <taxon>Archangiaceae</taxon>
        <taxon>Hyalangium</taxon>
    </lineage>
</organism>
<dbReference type="PIRSF" id="PIRSF005962">
    <property type="entry name" value="Pept_M20D_amidohydro"/>
    <property type="match status" value="1"/>
</dbReference>
<evidence type="ECO:0000313" key="2">
    <source>
        <dbReference type="EMBL" id="MDY7229587.1"/>
    </source>
</evidence>